<feature type="compositionally biased region" description="Basic and acidic residues" evidence="1">
    <location>
        <begin position="213"/>
        <end position="233"/>
    </location>
</feature>
<protein>
    <submittedName>
        <fullName evidence="2">Uncharacterized protein</fullName>
    </submittedName>
</protein>
<feature type="compositionally biased region" description="Low complexity" evidence="1">
    <location>
        <begin position="539"/>
        <end position="550"/>
    </location>
</feature>
<comment type="caution">
    <text evidence="2">The sequence shown here is derived from an EMBL/GenBank/DDBJ whole genome shotgun (WGS) entry which is preliminary data.</text>
</comment>
<feature type="compositionally biased region" description="Basic and acidic residues" evidence="1">
    <location>
        <begin position="195"/>
        <end position="206"/>
    </location>
</feature>
<feature type="compositionally biased region" description="Low complexity" evidence="1">
    <location>
        <begin position="425"/>
        <end position="436"/>
    </location>
</feature>
<reference evidence="2 3" key="1">
    <citation type="journal article" date="2017" name="Nat. Ecol. Evol.">
        <title>Scallop genome provides insights into evolution of bilaterian karyotype and development.</title>
        <authorList>
            <person name="Wang S."/>
            <person name="Zhang J."/>
            <person name="Jiao W."/>
            <person name="Li J."/>
            <person name="Xun X."/>
            <person name="Sun Y."/>
            <person name="Guo X."/>
            <person name="Huan P."/>
            <person name="Dong B."/>
            <person name="Zhang L."/>
            <person name="Hu X."/>
            <person name="Sun X."/>
            <person name="Wang J."/>
            <person name="Zhao C."/>
            <person name="Wang Y."/>
            <person name="Wang D."/>
            <person name="Huang X."/>
            <person name="Wang R."/>
            <person name="Lv J."/>
            <person name="Li Y."/>
            <person name="Zhang Z."/>
            <person name="Liu B."/>
            <person name="Lu W."/>
            <person name="Hui Y."/>
            <person name="Liang J."/>
            <person name="Zhou Z."/>
            <person name="Hou R."/>
            <person name="Li X."/>
            <person name="Liu Y."/>
            <person name="Li H."/>
            <person name="Ning X."/>
            <person name="Lin Y."/>
            <person name="Zhao L."/>
            <person name="Xing Q."/>
            <person name="Dou J."/>
            <person name="Li Y."/>
            <person name="Mao J."/>
            <person name="Guo H."/>
            <person name="Dou H."/>
            <person name="Li T."/>
            <person name="Mu C."/>
            <person name="Jiang W."/>
            <person name="Fu Q."/>
            <person name="Fu X."/>
            <person name="Miao Y."/>
            <person name="Liu J."/>
            <person name="Yu Q."/>
            <person name="Li R."/>
            <person name="Liao H."/>
            <person name="Li X."/>
            <person name="Kong Y."/>
            <person name="Jiang Z."/>
            <person name="Chourrout D."/>
            <person name="Li R."/>
            <person name="Bao Z."/>
        </authorList>
    </citation>
    <scope>NUCLEOTIDE SEQUENCE [LARGE SCALE GENOMIC DNA]</scope>
    <source>
        <strain evidence="2 3">PY_sf001</strain>
    </source>
</reference>
<name>A0A210QMJ5_MIZYE</name>
<feature type="compositionally biased region" description="Basic and acidic residues" evidence="1">
    <location>
        <begin position="505"/>
        <end position="520"/>
    </location>
</feature>
<accession>A0A210QMJ5</accession>
<proteinExistence type="predicted"/>
<evidence type="ECO:0000256" key="1">
    <source>
        <dbReference type="SAM" id="MobiDB-lite"/>
    </source>
</evidence>
<feature type="compositionally biased region" description="Polar residues" evidence="1">
    <location>
        <begin position="385"/>
        <end position="399"/>
    </location>
</feature>
<gene>
    <name evidence="2" type="ORF">KP79_PYT00957</name>
</gene>
<keyword evidence="3" id="KW-1185">Reference proteome</keyword>
<feature type="compositionally biased region" description="Low complexity" evidence="1">
    <location>
        <begin position="172"/>
        <end position="186"/>
    </location>
</feature>
<dbReference type="Proteomes" id="UP000242188">
    <property type="component" value="Unassembled WGS sequence"/>
</dbReference>
<dbReference type="EMBL" id="NEDP02002878">
    <property type="protein sequence ID" value="OWF49958.1"/>
    <property type="molecule type" value="Genomic_DNA"/>
</dbReference>
<feature type="region of interest" description="Disordered" evidence="1">
    <location>
        <begin position="492"/>
        <end position="596"/>
    </location>
</feature>
<evidence type="ECO:0000313" key="3">
    <source>
        <dbReference type="Proteomes" id="UP000242188"/>
    </source>
</evidence>
<evidence type="ECO:0000313" key="2">
    <source>
        <dbReference type="EMBL" id="OWF49958.1"/>
    </source>
</evidence>
<organism evidence="2 3">
    <name type="scientific">Mizuhopecten yessoensis</name>
    <name type="common">Japanese scallop</name>
    <name type="synonym">Patinopecten yessoensis</name>
    <dbReference type="NCBI Taxonomy" id="6573"/>
    <lineage>
        <taxon>Eukaryota</taxon>
        <taxon>Metazoa</taxon>
        <taxon>Spiralia</taxon>
        <taxon>Lophotrochozoa</taxon>
        <taxon>Mollusca</taxon>
        <taxon>Bivalvia</taxon>
        <taxon>Autobranchia</taxon>
        <taxon>Pteriomorphia</taxon>
        <taxon>Pectinida</taxon>
        <taxon>Pectinoidea</taxon>
        <taxon>Pectinidae</taxon>
        <taxon>Mizuhopecten</taxon>
    </lineage>
</organism>
<feature type="region of interest" description="Disordered" evidence="1">
    <location>
        <begin position="168"/>
        <end position="235"/>
    </location>
</feature>
<feature type="compositionally biased region" description="Basic and acidic residues" evidence="1">
    <location>
        <begin position="404"/>
        <end position="423"/>
    </location>
</feature>
<dbReference type="AlphaFoldDB" id="A0A210QMJ5"/>
<sequence>MFGHLIDRWESITRDMESPPTESPPLSWPATQFITKAEEGTVSIGEDGKGDNSASPCVGGTPVTTETVEAQAEALVEHTIALTGTPDTWGPEELEVVSMDTSSSAPTPVPGVCDPVTSDPDVLVEPLADPLANPQPLFLADLTSDPTPLTDNFRSYMDHLSHLSHDHDNWDWDQGQGPSQGHQGQQAFPQVSSSEEARCSKKDKPKAVKNSHKQTERHDESDNGRSMGDRSDIMDSLNPYSLFNLPAPGPEPVWERLSYRGRRDPGDTSGMMSAFFPPNPSRRSQNCNHRPHPALPIPPTSGATQPCDTFPSLPAPGAQVEGWCCRHGDTVSMLNQSCTHPECGYLGDIQPTDLTQSGRQQVSRSDRSSWHEPVIMSRSSEQRPKPQQVSKTLSAISSDTNDEVECHMTRSDVGRPDEQDMSRDTTPVPGEVTPTGANRREFMAHMETEHTEVKSQSSGVTEKLDDSIDLTVQDGPTPRADSVTPTGLVVEDVELSSGSEDSDVEVVRVETRRGRSRGDSGRAATVVVDLTESDDERGNSQSQTSSQTNSAFPPCLHDNSRVSSGHPGSTEVRPTSDVGPDIFQHIPHFRGQPPPAHIHNFGNGIRIAHNCHSNDSHTPCTNHSCQQVPTLLTP</sequence>
<feature type="region of interest" description="Disordered" evidence="1">
    <location>
        <begin position="355"/>
        <end position="436"/>
    </location>
</feature>